<evidence type="ECO:0000313" key="2">
    <source>
        <dbReference type="EMBL" id="WRL65092.1"/>
    </source>
</evidence>
<protein>
    <submittedName>
        <fullName evidence="2">Uncharacterized protein</fullName>
    </submittedName>
</protein>
<proteinExistence type="predicted"/>
<dbReference type="SUPFAM" id="SSF53448">
    <property type="entry name" value="Nucleotide-diphospho-sugar transferases"/>
    <property type="match status" value="1"/>
</dbReference>
<dbReference type="Gene3D" id="3.90.550.10">
    <property type="entry name" value="Spore Coat Polysaccharide Biosynthesis Protein SpsA, Chain A"/>
    <property type="match status" value="1"/>
</dbReference>
<sequence length="89" mass="9352">MGTRLGRSTPKPLTRLRDGRTIQRRQLDALREAFGAGTDITVVVGFGSDLVMAASPTCASPTTRTTPPPTPRRASCVGWPPAGRAAFSG</sequence>
<feature type="region of interest" description="Disordered" evidence="1">
    <location>
        <begin position="57"/>
        <end position="89"/>
    </location>
</feature>
<evidence type="ECO:0000313" key="3">
    <source>
        <dbReference type="Proteomes" id="UP001324287"/>
    </source>
</evidence>
<accession>A0ABZ1B2Q1</accession>
<gene>
    <name evidence="2" type="ORF">U6N30_05215</name>
</gene>
<name>A0ABZ1B2Q1_9ACTN</name>
<organism evidence="2 3">
    <name type="scientific">Blastococcus brunescens</name>
    <dbReference type="NCBI Taxonomy" id="1564165"/>
    <lineage>
        <taxon>Bacteria</taxon>
        <taxon>Bacillati</taxon>
        <taxon>Actinomycetota</taxon>
        <taxon>Actinomycetes</taxon>
        <taxon>Geodermatophilales</taxon>
        <taxon>Geodermatophilaceae</taxon>
        <taxon>Blastococcus</taxon>
    </lineage>
</organism>
<dbReference type="Proteomes" id="UP001324287">
    <property type="component" value="Chromosome"/>
</dbReference>
<keyword evidence="3" id="KW-1185">Reference proteome</keyword>
<dbReference type="RefSeq" id="WP_324276416.1">
    <property type="nucleotide sequence ID" value="NZ_CP141261.1"/>
</dbReference>
<dbReference type="InterPro" id="IPR029044">
    <property type="entry name" value="Nucleotide-diphossugar_trans"/>
</dbReference>
<dbReference type="EMBL" id="CP141261">
    <property type="protein sequence ID" value="WRL65092.1"/>
    <property type="molecule type" value="Genomic_DNA"/>
</dbReference>
<evidence type="ECO:0000256" key="1">
    <source>
        <dbReference type="SAM" id="MobiDB-lite"/>
    </source>
</evidence>
<reference evidence="2 3" key="1">
    <citation type="submission" date="2023-12" db="EMBL/GenBank/DDBJ databases">
        <title>Blastococcus brunescens sp. nov., an actonobacterium isolated from sandstone collected in sahara desert.</title>
        <authorList>
            <person name="Gtari M."/>
            <person name="Ghodhbane F."/>
        </authorList>
    </citation>
    <scope>NUCLEOTIDE SEQUENCE [LARGE SCALE GENOMIC DNA]</scope>
    <source>
        <strain evidence="2 3">BMG 8361</strain>
    </source>
</reference>